<organism evidence="1 2">
    <name type="scientific">Drosophila gunungcola</name>
    <name type="common">fruit fly</name>
    <dbReference type="NCBI Taxonomy" id="103775"/>
    <lineage>
        <taxon>Eukaryota</taxon>
        <taxon>Metazoa</taxon>
        <taxon>Ecdysozoa</taxon>
        <taxon>Arthropoda</taxon>
        <taxon>Hexapoda</taxon>
        <taxon>Insecta</taxon>
        <taxon>Pterygota</taxon>
        <taxon>Neoptera</taxon>
        <taxon>Endopterygota</taxon>
        <taxon>Diptera</taxon>
        <taxon>Brachycera</taxon>
        <taxon>Muscomorpha</taxon>
        <taxon>Ephydroidea</taxon>
        <taxon>Drosophilidae</taxon>
        <taxon>Drosophila</taxon>
        <taxon>Sophophora</taxon>
    </lineage>
</organism>
<proteinExistence type="predicted"/>
<accession>A0A9Q0BTM2</accession>
<name>A0A9Q0BTM2_9MUSC</name>
<evidence type="ECO:0000313" key="2">
    <source>
        <dbReference type="Proteomes" id="UP001059596"/>
    </source>
</evidence>
<dbReference type="AlphaFoldDB" id="A0A9Q0BTM2"/>
<sequence length="74" mass="8171">MEVNGTSTLTHISNAHRCLSFRLEHAPRNSHGVSAAAGRGSAAHTRNMHFYLVSKTKTVRKLACVYVRVYTTIS</sequence>
<keyword evidence="2" id="KW-1185">Reference proteome</keyword>
<protein>
    <submittedName>
        <fullName evidence="1">Uncharacterized protein</fullName>
    </submittedName>
</protein>
<dbReference type="EMBL" id="JAMKOV010000001">
    <property type="protein sequence ID" value="KAI8044267.1"/>
    <property type="molecule type" value="Genomic_DNA"/>
</dbReference>
<comment type="caution">
    <text evidence="1">The sequence shown here is derived from an EMBL/GenBank/DDBJ whole genome shotgun (WGS) entry which is preliminary data.</text>
</comment>
<dbReference type="Proteomes" id="UP001059596">
    <property type="component" value="Chromosome 3R"/>
</dbReference>
<gene>
    <name evidence="1" type="ORF">M5D96_000418</name>
</gene>
<evidence type="ECO:0000313" key="1">
    <source>
        <dbReference type="EMBL" id="KAI8044267.1"/>
    </source>
</evidence>
<reference evidence="1" key="1">
    <citation type="journal article" date="2023" name="Genome Biol. Evol.">
        <title>Long-read-based Genome Assembly of Drosophila gunungcola Reveals Fewer Chemosensory Genes in Flower-breeding Species.</title>
        <authorList>
            <person name="Negi A."/>
            <person name="Liao B.Y."/>
            <person name="Yeh S.D."/>
        </authorList>
    </citation>
    <scope>NUCLEOTIDE SEQUENCE</scope>
    <source>
        <strain evidence="1">Sukarami</strain>
    </source>
</reference>